<dbReference type="InterPro" id="IPR016169">
    <property type="entry name" value="FAD-bd_PCMH_sub2"/>
</dbReference>
<dbReference type="PANTHER" id="PTHR11748:SF119">
    <property type="entry name" value="D-2-HYDROXYGLUTARATE DEHYDROGENASE"/>
    <property type="match status" value="1"/>
</dbReference>
<proteinExistence type="predicted"/>
<comment type="caution">
    <text evidence="3">The sequence shown here is derived from an EMBL/GenBank/DDBJ whole genome shotgun (WGS) entry which is preliminary data.</text>
</comment>
<dbReference type="InterPro" id="IPR016166">
    <property type="entry name" value="FAD-bd_PCMH"/>
</dbReference>
<evidence type="ECO:0000259" key="2">
    <source>
        <dbReference type="PROSITE" id="PS51387"/>
    </source>
</evidence>
<keyword evidence="4" id="KW-1185">Reference proteome</keyword>
<name>A0A365U7I5_9RHOB</name>
<accession>A0A365U7I5</accession>
<dbReference type="InterPro" id="IPR006094">
    <property type="entry name" value="Oxid_FAD_bind_N"/>
</dbReference>
<dbReference type="PANTHER" id="PTHR11748">
    <property type="entry name" value="D-LACTATE DEHYDROGENASE"/>
    <property type="match status" value="1"/>
</dbReference>
<organism evidence="3 4">
    <name type="scientific">Rhodosalinus halophilus</name>
    <dbReference type="NCBI Taxonomy" id="2259333"/>
    <lineage>
        <taxon>Bacteria</taxon>
        <taxon>Pseudomonadati</taxon>
        <taxon>Pseudomonadota</taxon>
        <taxon>Alphaproteobacteria</taxon>
        <taxon>Rhodobacterales</taxon>
        <taxon>Paracoccaceae</taxon>
        <taxon>Rhodosalinus</taxon>
    </lineage>
</organism>
<dbReference type="SUPFAM" id="SSF56176">
    <property type="entry name" value="FAD-binding/transporter-associated domain-like"/>
    <property type="match status" value="1"/>
</dbReference>
<evidence type="ECO:0000313" key="4">
    <source>
        <dbReference type="Proteomes" id="UP000253370"/>
    </source>
</evidence>
<sequence length="460" mass="51944">MNKPDTPERVIDWPAFRAEIEGIRVYDDPKQVELRSRDYFWYSPILNEQLDGVTGDLVVLPQDQDEVKRVAAAVARHRIPLTIRGGGTGNYGQCVPLEGGVILDLTRLDKIVEIGEGRVRCEAGIRISRLDDAARETGQELLMYPSTRQMATIGGFLAGGSGGIGSLRHGMLRDPGNVTYAKVVTVEREPQVIELHGDEIQKVQHAYGTNGIVTELELALTQATDWLHCAALFDGYDTALRFAQGAQEEGFDCYLLTTVERRFAPYYRKFGDLFPEDRDAVFAMVAPDEMDRFREKAERMGGRISFAMTKPEIREAGLQPAYECGWNHTTLQALKADKGWTYLQVAYPQPFDPDLVMRQMARYGDEIYWHHEMARMGGHIQIFALPLVRWRGRQAMYDLIAELEEKDGCTIFDPHAVTIEDGGMKEIDTAQIEFKKRADPYGLMNPGKTRGWTAEMARQD</sequence>
<dbReference type="Gene3D" id="3.30.465.10">
    <property type="match status" value="1"/>
</dbReference>
<gene>
    <name evidence="3" type="ORF">DRV85_11590</name>
</gene>
<reference evidence="3 4" key="1">
    <citation type="submission" date="2018-07" db="EMBL/GenBank/DDBJ databases">
        <title>Rhodosalinus sp. strain E84T genomic sequence and assembly.</title>
        <authorList>
            <person name="Liu Z.-W."/>
            <person name="Lu D.-C."/>
        </authorList>
    </citation>
    <scope>NUCLEOTIDE SEQUENCE [LARGE SCALE GENOMIC DNA]</scope>
    <source>
        <strain evidence="3 4">E84</strain>
    </source>
</reference>
<dbReference type="InterPro" id="IPR036318">
    <property type="entry name" value="FAD-bd_PCMH-like_sf"/>
</dbReference>
<dbReference type="PROSITE" id="PS51387">
    <property type="entry name" value="FAD_PCMH"/>
    <property type="match status" value="1"/>
</dbReference>
<dbReference type="Pfam" id="PF01565">
    <property type="entry name" value="FAD_binding_4"/>
    <property type="match status" value="1"/>
</dbReference>
<dbReference type="GO" id="GO:0004458">
    <property type="term" value="F:D-lactate dehydrogenase (cytochrome) activity"/>
    <property type="evidence" value="ECO:0007669"/>
    <property type="project" value="TreeGrafter"/>
</dbReference>
<dbReference type="EMBL" id="QNTQ01000010">
    <property type="protein sequence ID" value="RBI84592.1"/>
    <property type="molecule type" value="Genomic_DNA"/>
</dbReference>
<evidence type="ECO:0000256" key="1">
    <source>
        <dbReference type="ARBA" id="ARBA00022827"/>
    </source>
</evidence>
<dbReference type="OrthoDB" id="9811261at2"/>
<dbReference type="RefSeq" id="WP_113289631.1">
    <property type="nucleotide sequence ID" value="NZ_QNTQ01000010.1"/>
</dbReference>
<dbReference type="GO" id="GO:0071949">
    <property type="term" value="F:FAD binding"/>
    <property type="evidence" value="ECO:0007669"/>
    <property type="project" value="InterPro"/>
</dbReference>
<feature type="domain" description="FAD-binding PCMH-type" evidence="2">
    <location>
        <begin position="50"/>
        <end position="223"/>
    </location>
</feature>
<dbReference type="GO" id="GO:1903457">
    <property type="term" value="P:lactate catabolic process"/>
    <property type="evidence" value="ECO:0007669"/>
    <property type="project" value="TreeGrafter"/>
</dbReference>
<protein>
    <submittedName>
        <fullName evidence="3">FAD-binding oxidoreductase</fullName>
    </submittedName>
</protein>
<dbReference type="AlphaFoldDB" id="A0A365U7I5"/>
<evidence type="ECO:0000313" key="3">
    <source>
        <dbReference type="EMBL" id="RBI84592.1"/>
    </source>
</evidence>
<keyword evidence="1" id="KW-0274">FAD</keyword>
<dbReference type="Proteomes" id="UP000253370">
    <property type="component" value="Unassembled WGS sequence"/>
</dbReference>
<dbReference type="GO" id="GO:0008720">
    <property type="term" value="F:D-lactate dehydrogenase (NAD+) activity"/>
    <property type="evidence" value="ECO:0007669"/>
    <property type="project" value="TreeGrafter"/>
</dbReference>
<keyword evidence="1" id="KW-0285">Flavoprotein</keyword>